<gene>
    <name evidence="2" type="ORF">OKIOD_LOCUS10882</name>
</gene>
<feature type="compositionally biased region" description="Basic and acidic residues" evidence="1">
    <location>
        <begin position="58"/>
        <end position="68"/>
    </location>
</feature>
<evidence type="ECO:0000313" key="3">
    <source>
        <dbReference type="Proteomes" id="UP001158576"/>
    </source>
</evidence>
<protein>
    <submittedName>
        <fullName evidence="2">Oidioi.mRNA.OKI2018_I69.chr1.g2117.t1.cds</fullName>
    </submittedName>
</protein>
<sequence>MLCFDNINSGTVKPALDKYDGFHIDYEYRNPGQYCSVESEDENQESDTEDSASFGTDRTVERSWEKEASSQSPAKSFSWENFEEDVNIDWRREMKKKFSTAVANWRDRRTPHQFMDADCDISPADHFPVKSEKGGASLHALTKQFKLIKLFKKGSADDENRIDVLFDILLQVKAEGEDALELYRDEDGRFKVTTKKCDRKRKMEYSDSSCDEAKESPADDNAKYDDYHSEDDEAW</sequence>
<name>A0ABN7SQ27_OIKDI</name>
<evidence type="ECO:0000256" key="1">
    <source>
        <dbReference type="SAM" id="MobiDB-lite"/>
    </source>
</evidence>
<feature type="compositionally biased region" description="Acidic residues" evidence="1">
    <location>
        <begin position="38"/>
        <end position="50"/>
    </location>
</feature>
<feature type="region of interest" description="Disordered" evidence="1">
    <location>
        <begin position="37"/>
        <end position="71"/>
    </location>
</feature>
<accession>A0ABN7SQ27</accession>
<dbReference type="EMBL" id="OU015566">
    <property type="protein sequence ID" value="CAG5105424.1"/>
    <property type="molecule type" value="Genomic_DNA"/>
</dbReference>
<keyword evidence="3" id="KW-1185">Reference proteome</keyword>
<dbReference type="Proteomes" id="UP001158576">
    <property type="component" value="Chromosome 1"/>
</dbReference>
<feature type="compositionally biased region" description="Basic and acidic residues" evidence="1">
    <location>
        <begin position="201"/>
        <end position="227"/>
    </location>
</feature>
<organism evidence="2 3">
    <name type="scientific">Oikopleura dioica</name>
    <name type="common">Tunicate</name>
    <dbReference type="NCBI Taxonomy" id="34765"/>
    <lineage>
        <taxon>Eukaryota</taxon>
        <taxon>Metazoa</taxon>
        <taxon>Chordata</taxon>
        <taxon>Tunicata</taxon>
        <taxon>Appendicularia</taxon>
        <taxon>Copelata</taxon>
        <taxon>Oikopleuridae</taxon>
        <taxon>Oikopleura</taxon>
    </lineage>
</organism>
<feature type="region of interest" description="Disordered" evidence="1">
    <location>
        <begin position="198"/>
        <end position="235"/>
    </location>
</feature>
<reference evidence="2 3" key="1">
    <citation type="submission" date="2021-04" db="EMBL/GenBank/DDBJ databases">
        <authorList>
            <person name="Bliznina A."/>
        </authorList>
    </citation>
    <scope>NUCLEOTIDE SEQUENCE [LARGE SCALE GENOMIC DNA]</scope>
</reference>
<proteinExistence type="predicted"/>
<evidence type="ECO:0000313" key="2">
    <source>
        <dbReference type="EMBL" id="CAG5105424.1"/>
    </source>
</evidence>